<proteinExistence type="inferred from homology"/>
<sequence>LQPKGKTKKFIDKKNSVTFHLVHRSQKDPLVADETAPQRVLVPAADTQAAKTEKKSLDNEIRKKEQHKYGIYFDDDYDYLQHLKDVNTLSVEWERVENTNNSKCDKSAPKINLPSSVFASNVEEKVGMLNKAAPVSGPRLDLDPDIVAAMDDDFDFNAPENQLEDNFIELANAENSDSEDSDREYEYELNEPENEYSESDVSSDGHMDLSNEEADEVCSLNGPQYTFKDEETKSRFTEYSMSSSVMKRNEQLTLLDDKFEKMYAGYDENEIGALDCDEIEGYITHDSDLVMQYAAEFEKKQREATENIAELMKDRMKIVEPEYSSSEDEHFEKLLVTTRGKDKWDCESNTGKLTAETLAQFNMENNAPKGLQSIAESRKSTLSILSIRPKEENPDERKERKKLLKEYRKERRIERKANTEAFKEEKKRQEKIRLNKRQNIQGTHIV</sequence>
<evidence type="ECO:0000313" key="5">
    <source>
        <dbReference type="Proteomes" id="UP000670152"/>
    </source>
</evidence>
<accession>A0A836EVN9</accession>
<dbReference type="GO" id="GO:0042274">
    <property type="term" value="P:ribosomal small subunit biogenesis"/>
    <property type="evidence" value="ECO:0007669"/>
    <property type="project" value="InterPro"/>
</dbReference>
<feature type="compositionally biased region" description="Acidic residues" evidence="3">
    <location>
        <begin position="176"/>
        <end position="198"/>
    </location>
</feature>
<name>A0A836EVN9_9HYME</name>
<dbReference type="Proteomes" id="UP000670152">
    <property type="component" value="Unassembled WGS sequence"/>
</dbReference>
<feature type="region of interest" description="Disordered" evidence="3">
    <location>
        <begin position="172"/>
        <end position="208"/>
    </location>
</feature>
<feature type="compositionally biased region" description="Basic and acidic residues" evidence="3">
    <location>
        <begin position="421"/>
        <end position="433"/>
    </location>
</feature>
<dbReference type="InterPro" id="IPR007307">
    <property type="entry name" value="Ltv1"/>
</dbReference>
<dbReference type="GO" id="GO:0005634">
    <property type="term" value="C:nucleus"/>
    <property type="evidence" value="ECO:0007669"/>
    <property type="project" value="TreeGrafter"/>
</dbReference>
<dbReference type="AlphaFoldDB" id="A0A836EVN9"/>
<feature type="non-terminal residue" evidence="4">
    <location>
        <position position="446"/>
    </location>
</feature>
<comment type="caution">
    <text evidence="4">The sequence shown here is derived from an EMBL/GenBank/DDBJ whole genome shotgun (WGS) entry which is preliminary data.</text>
</comment>
<feature type="region of interest" description="Disordered" evidence="3">
    <location>
        <begin position="421"/>
        <end position="446"/>
    </location>
</feature>
<reference evidence="4 5" key="1">
    <citation type="submission" date="2020-02" db="EMBL/GenBank/DDBJ databases">
        <title>Relaxed selection underlies rapid genomic changes in the transitions from sociality to social parasitism in ants.</title>
        <authorList>
            <person name="Bi X."/>
        </authorList>
    </citation>
    <scope>NUCLEOTIDE SEQUENCE [LARGE SCALE GENOMIC DNA]</scope>
    <source>
        <strain evidence="4">BGI-DK2014b</strain>
        <tissue evidence="4">Whole body</tissue>
    </source>
</reference>
<dbReference type="GO" id="GO:0030688">
    <property type="term" value="C:preribosome, small subunit precursor"/>
    <property type="evidence" value="ECO:0007669"/>
    <property type="project" value="TreeGrafter"/>
</dbReference>
<evidence type="ECO:0000256" key="2">
    <source>
        <dbReference type="ARBA" id="ARBA00021561"/>
    </source>
</evidence>
<organism evidence="4 5">
    <name type="scientific">Acromyrmex heyeri</name>
    <dbReference type="NCBI Taxonomy" id="230685"/>
    <lineage>
        <taxon>Eukaryota</taxon>
        <taxon>Metazoa</taxon>
        <taxon>Ecdysozoa</taxon>
        <taxon>Arthropoda</taxon>
        <taxon>Hexapoda</taxon>
        <taxon>Insecta</taxon>
        <taxon>Pterygota</taxon>
        <taxon>Neoptera</taxon>
        <taxon>Endopterygota</taxon>
        <taxon>Hymenoptera</taxon>
        <taxon>Apocrita</taxon>
        <taxon>Aculeata</taxon>
        <taxon>Formicoidea</taxon>
        <taxon>Formicidae</taxon>
        <taxon>Myrmicinae</taxon>
        <taxon>Acromyrmex</taxon>
    </lineage>
</organism>
<keyword evidence="5" id="KW-1185">Reference proteome</keyword>
<dbReference type="OrthoDB" id="5852896at2759"/>
<dbReference type="GO" id="GO:0000056">
    <property type="term" value="P:ribosomal small subunit export from nucleus"/>
    <property type="evidence" value="ECO:0007669"/>
    <property type="project" value="TreeGrafter"/>
</dbReference>
<dbReference type="PANTHER" id="PTHR21531:SF0">
    <property type="entry name" value="PROTEIN LTV1 HOMOLOG"/>
    <property type="match status" value="1"/>
</dbReference>
<feature type="compositionally biased region" description="Polar residues" evidence="3">
    <location>
        <begin position="437"/>
        <end position="446"/>
    </location>
</feature>
<dbReference type="GO" id="GO:0005829">
    <property type="term" value="C:cytosol"/>
    <property type="evidence" value="ECO:0007669"/>
    <property type="project" value="TreeGrafter"/>
</dbReference>
<dbReference type="EMBL" id="JAANIB010005807">
    <property type="protein sequence ID" value="KAG5330789.1"/>
    <property type="molecule type" value="Genomic_DNA"/>
</dbReference>
<comment type="similarity">
    <text evidence="1">Belongs to the LTV1 family.</text>
</comment>
<evidence type="ECO:0000313" key="4">
    <source>
        <dbReference type="EMBL" id="KAG5330789.1"/>
    </source>
</evidence>
<gene>
    <name evidence="4" type="ORF">G6Z77_0011465</name>
</gene>
<evidence type="ECO:0000256" key="3">
    <source>
        <dbReference type="SAM" id="MobiDB-lite"/>
    </source>
</evidence>
<protein>
    <recommendedName>
        <fullName evidence="2">Protein LTV1 homolog</fullName>
    </recommendedName>
</protein>
<dbReference type="Pfam" id="PF04180">
    <property type="entry name" value="LTV"/>
    <property type="match status" value="1"/>
</dbReference>
<dbReference type="PANTHER" id="PTHR21531">
    <property type="entry name" value="LOW-TEMPERATURE VIABILITY PROTEIN LTV1-RELATED"/>
    <property type="match status" value="1"/>
</dbReference>
<evidence type="ECO:0000256" key="1">
    <source>
        <dbReference type="ARBA" id="ARBA00009078"/>
    </source>
</evidence>
<feature type="non-terminal residue" evidence="4">
    <location>
        <position position="1"/>
    </location>
</feature>